<protein>
    <submittedName>
        <fullName evidence="1">Uncharacterized protein</fullName>
    </submittedName>
</protein>
<name>A0ABC8M000_ERUVS</name>
<evidence type="ECO:0000313" key="2">
    <source>
        <dbReference type="Proteomes" id="UP001642260"/>
    </source>
</evidence>
<dbReference type="EMBL" id="CAKOAT010838487">
    <property type="protein sequence ID" value="CAH8389507.1"/>
    <property type="molecule type" value="Genomic_DNA"/>
</dbReference>
<accession>A0ABC8M000</accession>
<dbReference type="Proteomes" id="UP001642260">
    <property type="component" value="Unassembled WGS sequence"/>
</dbReference>
<organism evidence="1 2">
    <name type="scientific">Eruca vesicaria subsp. sativa</name>
    <name type="common">Garden rocket</name>
    <name type="synonym">Eruca sativa</name>
    <dbReference type="NCBI Taxonomy" id="29727"/>
    <lineage>
        <taxon>Eukaryota</taxon>
        <taxon>Viridiplantae</taxon>
        <taxon>Streptophyta</taxon>
        <taxon>Embryophyta</taxon>
        <taxon>Tracheophyta</taxon>
        <taxon>Spermatophyta</taxon>
        <taxon>Magnoliopsida</taxon>
        <taxon>eudicotyledons</taxon>
        <taxon>Gunneridae</taxon>
        <taxon>Pentapetalae</taxon>
        <taxon>rosids</taxon>
        <taxon>malvids</taxon>
        <taxon>Brassicales</taxon>
        <taxon>Brassicaceae</taxon>
        <taxon>Brassiceae</taxon>
        <taxon>Eruca</taxon>
    </lineage>
</organism>
<dbReference type="AlphaFoldDB" id="A0ABC8M000"/>
<reference evidence="1 2" key="1">
    <citation type="submission" date="2022-03" db="EMBL/GenBank/DDBJ databases">
        <authorList>
            <person name="Macdonald S."/>
            <person name="Ahmed S."/>
            <person name="Newling K."/>
        </authorList>
    </citation>
    <scope>NUCLEOTIDE SEQUENCE [LARGE SCALE GENOMIC DNA]</scope>
</reference>
<gene>
    <name evidence="1" type="ORF">ERUC_LOCUS41990</name>
</gene>
<evidence type="ECO:0000313" key="1">
    <source>
        <dbReference type="EMBL" id="CAH8389507.1"/>
    </source>
</evidence>
<comment type="caution">
    <text evidence="1">The sequence shown here is derived from an EMBL/GenBank/DDBJ whole genome shotgun (WGS) entry which is preliminary data.</text>
</comment>
<keyword evidence="2" id="KW-1185">Reference proteome</keyword>
<proteinExistence type="predicted"/>
<sequence length="175" mass="20098">MALELTLVGNTSFNNVVCNIFHDHLRERETNGTEAWDLIRRPLPLSSLFPLIGSKLRIRYHTLLCLVTGDEIESDQGVTEMRKWRRGERPKLPASSFHLHPPELLHHQVSHSDQQLSSPWAQILRQTQMLEYTGGCRSLSEFTGMSLVWLDLVAAENWKILGDRFADLLTSKMLH</sequence>